<accession>A0A543PDG7</accession>
<evidence type="ECO:0000313" key="3">
    <source>
        <dbReference type="Proteomes" id="UP000319865"/>
    </source>
</evidence>
<keyword evidence="1" id="KW-1133">Transmembrane helix</keyword>
<name>A0A543PDG7_9ACTN</name>
<dbReference type="OrthoDB" id="5183818at2"/>
<organism evidence="2 3">
    <name type="scientific">Blastococcus colisei</name>
    <dbReference type="NCBI Taxonomy" id="1564162"/>
    <lineage>
        <taxon>Bacteria</taxon>
        <taxon>Bacillati</taxon>
        <taxon>Actinomycetota</taxon>
        <taxon>Actinomycetes</taxon>
        <taxon>Geodermatophilales</taxon>
        <taxon>Geodermatophilaceae</taxon>
        <taxon>Blastococcus</taxon>
    </lineage>
</organism>
<proteinExistence type="predicted"/>
<evidence type="ECO:0000313" key="2">
    <source>
        <dbReference type="EMBL" id="TQN42128.1"/>
    </source>
</evidence>
<evidence type="ECO:0000256" key="1">
    <source>
        <dbReference type="SAM" id="Phobius"/>
    </source>
</evidence>
<keyword evidence="1" id="KW-0472">Membrane</keyword>
<feature type="transmembrane region" description="Helical" evidence="1">
    <location>
        <begin position="240"/>
        <end position="271"/>
    </location>
</feature>
<comment type="caution">
    <text evidence="2">The sequence shown here is derived from an EMBL/GenBank/DDBJ whole genome shotgun (WGS) entry which is preliminary data.</text>
</comment>
<sequence>MEVGCRYPFRQQLSEASFQDDSCGVAQEGSFEVSSVDRLWESARTLPWNHRPDRQDIATIISAIRPSDRIIGVHRVAWSLTSAGVLVVTNRALLVGDDHSGHQWNWALAAAPPAFRVGSKALAIPRTSIRRIELTASGIAIFTDSGPVDLPARAGPNRHEKLEWMLRLIDPGNAAPLGGLPPEAETVVEEDTPYPGLWSGRERIDGLIVVTRARPDDDAGSDLVSSAGRAWRRLPRWTQWVVSIAIFLGLQTFAAPGGVAYVVLMVLFLGWTDPEKSAERRAAARRRPRAGSPEAVLAASGSIEARVAGAAYRAWEETVREPSWSSPAMAGTRESFDGQREVDTIVDLAIRIHAARDELGIQPDGSLADYWRQQMDALDRAALRLGDRADALIRHRDQAAELSAELGQLAELERLERSALVVDDLTLATAAAPGRDGQTPVSEQITAARQTVGELIDLMTRTRAPLAEPAQPPTP</sequence>
<dbReference type="RefSeq" id="WP_142024789.1">
    <property type="nucleotide sequence ID" value="NZ_VFQE01000001.1"/>
</dbReference>
<dbReference type="Proteomes" id="UP000319865">
    <property type="component" value="Unassembled WGS sequence"/>
</dbReference>
<gene>
    <name evidence="2" type="ORF">FHU33_1522</name>
</gene>
<keyword evidence="1" id="KW-0812">Transmembrane</keyword>
<keyword evidence="3" id="KW-1185">Reference proteome</keyword>
<dbReference type="AlphaFoldDB" id="A0A543PDG7"/>
<protein>
    <submittedName>
        <fullName evidence="2">Uncharacterized protein</fullName>
    </submittedName>
</protein>
<reference evidence="2 3" key="1">
    <citation type="submission" date="2019-06" db="EMBL/GenBank/DDBJ databases">
        <title>Sequencing the genomes of 1000 actinobacteria strains.</title>
        <authorList>
            <person name="Klenk H.-P."/>
        </authorList>
    </citation>
    <scope>NUCLEOTIDE SEQUENCE [LARGE SCALE GENOMIC DNA]</scope>
    <source>
        <strain evidence="2 3">DSM 46837</strain>
    </source>
</reference>
<dbReference type="EMBL" id="VFQE01000001">
    <property type="protein sequence ID" value="TQN42128.1"/>
    <property type="molecule type" value="Genomic_DNA"/>
</dbReference>